<dbReference type="Proteomes" id="UP000254657">
    <property type="component" value="Unassembled WGS sequence"/>
</dbReference>
<evidence type="ECO:0000313" key="1">
    <source>
        <dbReference type="EMBL" id="RDT83741.1"/>
    </source>
</evidence>
<gene>
    <name evidence="1" type="ORF">DW286_29630</name>
</gene>
<protein>
    <submittedName>
        <fullName evidence="1">Conjugal transfer protein TrbJ</fullName>
    </submittedName>
</protein>
<dbReference type="EMBL" id="QRCF01000084">
    <property type="protein sequence ID" value="RDT83741.1"/>
    <property type="molecule type" value="Genomic_DNA"/>
</dbReference>
<comment type="caution">
    <text evidence="1">The sequence shown here is derived from an EMBL/GenBank/DDBJ whole genome shotgun (WGS) entry which is preliminary data.</text>
</comment>
<name>A0AB73WAQ1_KLEPN</name>
<organism evidence="1">
    <name type="scientific">Klebsiella pneumoniae</name>
    <dbReference type="NCBI Taxonomy" id="573"/>
    <lineage>
        <taxon>Bacteria</taxon>
        <taxon>Pseudomonadati</taxon>
        <taxon>Pseudomonadota</taxon>
        <taxon>Gammaproteobacteria</taxon>
        <taxon>Enterobacterales</taxon>
        <taxon>Enterobacteriaceae</taxon>
        <taxon>Klebsiella/Raoultella group</taxon>
        <taxon>Klebsiella</taxon>
        <taxon>Klebsiella pneumoniae complex</taxon>
    </lineage>
</organism>
<reference evidence="1" key="1">
    <citation type="submission" date="2018-07" db="EMBL/GenBank/DDBJ databases">
        <title>Draft genome sequence of Klebsiella pneumoniae K293.</title>
        <authorList>
            <person name="He F."/>
        </authorList>
    </citation>
    <scope>NUCLEOTIDE SEQUENCE</scope>
    <source>
        <strain evidence="1">K293</strain>
    </source>
</reference>
<proteinExistence type="predicted"/>
<sequence>MQGGLNSLHRLSIESLTEVPMCALDRRERGTVANS</sequence>
<feature type="non-terminal residue" evidence="1">
    <location>
        <position position="35"/>
    </location>
</feature>
<accession>A0AB73WAQ1</accession>
<dbReference type="AlphaFoldDB" id="A0AB73WAQ1"/>